<dbReference type="Proteomes" id="UP000245626">
    <property type="component" value="Unassembled WGS sequence"/>
</dbReference>
<name>A0ACD0NLA6_9BASI</name>
<organism evidence="1 2">
    <name type="scientific">Violaceomyces palustris</name>
    <dbReference type="NCBI Taxonomy" id="1673888"/>
    <lineage>
        <taxon>Eukaryota</taxon>
        <taxon>Fungi</taxon>
        <taxon>Dikarya</taxon>
        <taxon>Basidiomycota</taxon>
        <taxon>Ustilaginomycotina</taxon>
        <taxon>Ustilaginomycetes</taxon>
        <taxon>Violaceomycetales</taxon>
        <taxon>Violaceomycetaceae</taxon>
        <taxon>Violaceomyces</taxon>
    </lineage>
</organism>
<proteinExistence type="predicted"/>
<sequence>MSKTNLTKPTVPFSEATWISGLPSGIFNEPSHYALREWARKWCEDHLIPVAARWEAAGIMTDDTVYQQAAKDGILLVFALGVRVPRKFYELAGGIQLPGGIRPEEWNNIHDYIIWDELNRVGSNGALMGIVGGLTYGAGPIIHFASDQQQKRWLPDILTGRKRICLAITEPLAGSNVANLGTTAVKSADGKHYIVNGNKKWITNGIYSDYFTTAVRTSGKPGDQKGISLLVIPRTEGVTTKQMKMMGSGASGTTLVEFDDAKVPVENLIGVEGEALKYIFYNFNHERLTIAFVGLRLARVCLEDSIGHALRREVFGKKLIEQPVVRHKIGHMAREVEALQAWVESVVYQQLHMTTEESNRLTGGTCALLKV</sequence>
<keyword evidence="2" id="KW-1185">Reference proteome</keyword>
<feature type="non-terminal residue" evidence="1">
    <location>
        <position position="371"/>
    </location>
</feature>
<evidence type="ECO:0000313" key="1">
    <source>
        <dbReference type="EMBL" id="PWN46579.1"/>
    </source>
</evidence>
<accession>A0ACD0NLA6</accession>
<protein>
    <submittedName>
        <fullName evidence="1">Acyl-CoA dehydrogenase NM domain-like protein</fullName>
    </submittedName>
</protein>
<gene>
    <name evidence="1" type="ORF">IE53DRAFT_391249</name>
</gene>
<reference evidence="1 2" key="1">
    <citation type="journal article" date="2018" name="Mol. Biol. Evol.">
        <title>Broad Genomic Sampling Reveals a Smut Pathogenic Ancestry of the Fungal Clade Ustilaginomycotina.</title>
        <authorList>
            <person name="Kijpornyongpan T."/>
            <person name="Mondo S.J."/>
            <person name="Barry K."/>
            <person name="Sandor L."/>
            <person name="Lee J."/>
            <person name="Lipzen A."/>
            <person name="Pangilinan J."/>
            <person name="LaButti K."/>
            <person name="Hainaut M."/>
            <person name="Henrissat B."/>
            <person name="Grigoriev I.V."/>
            <person name="Spatafora J.W."/>
            <person name="Aime M.C."/>
        </authorList>
    </citation>
    <scope>NUCLEOTIDE SEQUENCE [LARGE SCALE GENOMIC DNA]</scope>
    <source>
        <strain evidence="1 2">SA 807</strain>
    </source>
</reference>
<evidence type="ECO:0000313" key="2">
    <source>
        <dbReference type="Proteomes" id="UP000245626"/>
    </source>
</evidence>
<dbReference type="EMBL" id="KZ820874">
    <property type="protein sequence ID" value="PWN46579.1"/>
    <property type="molecule type" value="Genomic_DNA"/>
</dbReference>